<organism evidence="2 3">
    <name type="scientific">Glutamicibacter soli</name>
    <dbReference type="NCBI Taxonomy" id="453836"/>
    <lineage>
        <taxon>Bacteria</taxon>
        <taxon>Bacillati</taxon>
        <taxon>Actinomycetota</taxon>
        <taxon>Actinomycetes</taxon>
        <taxon>Micrococcales</taxon>
        <taxon>Micrococcaceae</taxon>
        <taxon>Glutamicibacter</taxon>
    </lineage>
</organism>
<dbReference type="RefSeq" id="WP_146956024.1">
    <property type="nucleotide sequence ID" value="NZ_JBNBOD010000001.1"/>
</dbReference>
<reference evidence="2 3" key="1">
    <citation type="submission" date="2020-01" db="EMBL/GenBank/DDBJ databases">
        <title>Glutamicibacter soli M275.</title>
        <authorList>
            <person name="Meng X."/>
        </authorList>
    </citation>
    <scope>NUCLEOTIDE SEQUENCE [LARGE SCALE GENOMIC DNA]</scope>
    <source>
        <strain evidence="2 3">M275</strain>
    </source>
</reference>
<proteinExistence type="predicted"/>
<dbReference type="Proteomes" id="UP000477543">
    <property type="component" value="Unassembled WGS sequence"/>
</dbReference>
<evidence type="ECO:0000313" key="3">
    <source>
        <dbReference type="Proteomes" id="UP000477543"/>
    </source>
</evidence>
<protein>
    <submittedName>
        <fullName evidence="2">Uncharacterized protein</fullName>
    </submittedName>
</protein>
<sequence>MDGCESKNYNLSLSLTTDQYDDLTTALEAHRDGLRRIAGQAANGFGLGSGYWNGRAEEVQELLSCVRRLAQGENSSGVNDASGNSSRRFPPK</sequence>
<accession>A0A6L9GAL7</accession>
<comment type="caution">
    <text evidence="2">The sequence shown here is derived from an EMBL/GenBank/DDBJ whole genome shotgun (WGS) entry which is preliminary data.</text>
</comment>
<name>A0A6L9GAL7_9MICC</name>
<dbReference type="EMBL" id="WYDN01000007">
    <property type="protein sequence ID" value="NAZ16376.1"/>
    <property type="molecule type" value="Genomic_DNA"/>
</dbReference>
<dbReference type="AlphaFoldDB" id="A0A6L9GAL7"/>
<feature type="region of interest" description="Disordered" evidence="1">
    <location>
        <begin position="73"/>
        <end position="92"/>
    </location>
</feature>
<gene>
    <name evidence="2" type="ORF">GT020_09900</name>
</gene>
<evidence type="ECO:0000313" key="2">
    <source>
        <dbReference type="EMBL" id="NAZ16376.1"/>
    </source>
</evidence>
<evidence type="ECO:0000256" key="1">
    <source>
        <dbReference type="SAM" id="MobiDB-lite"/>
    </source>
</evidence>